<evidence type="ECO:0000313" key="3">
    <source>
        <dbReference type="Proteomes" id="UP000801864"/>
    </source>
</evidence>
<dbReference type="Pfam" id="PF13508">
    <property type="entry name" value="Acetyltransf_7"/>
    <property type="match status" value="1"/>
</dbReference>
<dbReference type="EMBL" id="QLNT01000020">
    <property type="protein sequence ID" value="KAF3062902.1"/>
    <property type="molecule type" value="Genomic_DNA"/>
</dbReference>
<name>A0A9P5C9L4_9HYPO</name>
<proteinExistence type="predicted"/>
<dbReference type="Gene3D" id="3.40.630.30">
    <property type="match status" value="1"/>
</dbReference>
<gene>
    <name evidence="2" type="ORF">CFAM422_010298</name>
</gene>
<dbReference type="SUPFAM" id="SSF55729">
    <property type="entry name" value="Acyl-CoA N-acyltransferases (Nat)"/>
    <property type="match status" value="1"/>
</dbReference>
<evidence type="ECO:0000259" key="1">
    <source>
        <dbReference type="PROSITE" id="PS51186"/>
    </source>
</evidence>
<dbReference type="CDD" id="cd04301">
    <property type="entry name" value="NAT_SF"/>
    <property type="match status" value="1"/>
</dbReference>
<dbReference type="AlphaFoldDB" id="A0A9P5C9L4"/>
<reference evidence="2 3" key="1">
    <citation type="submission" date="2018-06" db="EMBL/GenBank/DDBJ databases">
        <title>Genome analysis of cellulolytic fungus Trichoderma lentiforme CFAM-422.</title>
        <authorList>
            <person name="Steindorff A.S."/>
            <person name="Formighieri E.F."/>
            <person name="Midorikawa G.E.O."/>
            <person name="Tamietti M.S."/>
            <person name="Ramos E.Z."/>
            <person name="Silva A.S."/>
            <person name="Bon E.P.S."/>
            <person name="Mendes T.D."/>
            <person name="Damaso M.C.T."/>
            <person name="Favaro L.C.L."/>
        </authorList>
    </citation>
    <scope>NUCLEOTIDE SEQUENCE [LARGE SCALE GENOMIC DNA]</scope>
    <source>
        <strain evidence="2 3">CFAM-422</strain>
    </source>
</reference>
<sequence length="87" mass="9775">MGRIIGDGGWYFHIADMAIHPQHQRKGLGDQILKRLLWEISTKAPQDGTPYITLMADGPGRKLYQKNGFVETAPRSLGMVLETPLDR</sequence>
<accession>A0A9P5C9L4</accession>
<dbReference type="InterPro" id="IPR000182">
    <property type="entry name" value="GNAT_dom"/>
</dbReference>
<comment type="caution">
    <text evidence="2">The sequence shown here is derived from an EMBL/GenBank/DDBJ whole genome shotgun (WGS) entry which is preliminary data.</text>
</comment>
<dbReference type="Proteomes" id="UP000801864">
    <property type="component" value="Unassembled WGS sequence"/>
</dbReference>
<evidence type="ECO:0000313" key="2">
    <source>
        <dbReference type="EMBL" id="KAF3062902.1"/>
    </source>
</evidence>
<dbReference type="GO" id="GO:0016747">
    <property type="term" value="F:acyltransferase activity, transferring groups other than amino-acyl groups"/>
    <property type="evidence" value="ECO:0007669"/>
    <property type="project" value="InterPro"/>
</dbReference>
<organism evidence="2 3">
    <name type="scientific">Trichoderma lentiforme</name>
    <dbReference type="NCBI Taxonomy" id="1567552"/>
    <lineage>
        <taxon>Eukaryota</taxon>
        <taxon>Fungi</taxon>
        <taxon>Dikarya</taxon>
        <taxon>Ascomycota</taxon>
        <taxon>Pezizomycotina</taxon>
        <taxon>Sordariomycetes</taxon>
        <taxon>Hypocreomycetidae</taxon>
        <taxon>Hypocreales</taxon>
        <taxon>Hypocreaceae</taxon>
        <taxon>Trichoderma</taxon>
    </lineage>
</organism>
<keyword evidence="3" id="KW-1185">Reference proteome</keyword>
<feature type="domain" description="N-acetyltransferase" evidence="1">
    <location>
        <begin position="1"/>
        <end position="86"/>
    </location>
</feature>
<dbReference type="PROSITE" id="PS51186">
    <property type="entry name" value="GNAT"/>
    <property type="match status" value="1"/>
</dbReference>
<dbReference type="InterPro" id="IPR016181">
    <property type="entry name" value="Acyl_CoA_acyltransferase"/>
</dbReference>
<protein>
    <recommendedName>
        <fullName evidence="1">N-acetyltransferase domain-containing protein</fullName>
    </recommendedName>
</protein>